<evidence type="ECO:0000256" key="1">
    <source>
        <dbReference type="SAM" id="MobiDB-lite"/>
    </source>
</evidence>
<dbReference type="AlphaFoldDB" id="A0A6T6EE42"/>
<feature type="compositionally biased region" description="Low complexity" evidence="1">
    <location>
        <begin position="59"/>
        <end position="77"/>
    </location>
</feature>
<evidence type="ECO:0000313" key="4">
    <source>
        <dbReference type="EMBL" id="CAD8331220.1"/>
    </source>
</evidence>
<evidence type="ECO:0000256" key="2">
    <source>
        <dbReference type="SAM" id="Phobius"/>
    </source>
</evidence>
<sequence length="382" mass="40750">MSCTYDTTAAPVVRELTPFAHRRDCIKMAENAQTMTPSSPQAQAANQGSSTAISDEDGGPITTTTQQPPTSMSTGSTVTATEQTALSGIGETGNSETHVAAPTTATATDTAVASILPQAQPQAQPQAPEHNDQPSQLQPLQVETVPSTDSQDGLRKQQQQDDFRDEFEHRNKAQTAQIVHVAMLMLFGLVMLSILLALVAIARYGLVAFVGLGVMVVVVAVVGLTLHGVMNEQDAKLRPIQRQVKHGIAGIQQWVADEVEAFQSEWQEYQLLLTNGEVGVAGDVGGADADDNDVESNGAGYHQMDGDDEGGRTGERSSAVGSSSTQYQQQQGGHKKKKKKKKASYKSLMANMMKETNKDADKEREALRDGLGGGNFSKVAKI</sequence>
<gene>
    <name evidence="3" type="ORF">CAUS1442_LOCUS3318</name>
    <name evidence="4" type="ORF">CAUS1442_LOCUS3319</name>
</gene>
<feature type="compositionally biased region" description="Polar residues" evidence="1">
    <location>
        <begin position="33"/>
        <end position="53"/>
    </location>
</feature>
<dbReference type="EMBL" id="HBEF01005369">
    <property type="protein sequence ID" value="CAD8331220.1"/>
    <property type="molecule type" value="Transcribed_RNA"/>
</dbReference>
<accession>A0A6T6EE42</accession>
<feature type="region of interest" description="Disordered" evidence="1">
    <location>
        <begin position="284"/>
        <end position="382"/>
    </location>
</feature>
<feature type="compositionally biased region" description="Basic and acidic residues" evidence="1">
    <location>
        <begin position="152"/>
        <end position="164"/>
    </location>
</feature>
<proteinExistence type="predicted"/>
<feature type="compositionally biased region" description="Polar residues" evidence="1">
    <location>
        <begin position="142"/>
        <end position="151"/>
    </location>
</feature>
<feature type="compositionally biased region" description="Low complexity" evidence="1">
    <location>
        <begin position="321"/>
        <end position="332"/>
    </location>
</feature>
<dbReference type="EMBL" id="HBEF01005368">
    <property type="protein sequence ID" value="CAD8331219.1"/>
    <property type="molecule type" value="Transcribed_RNA"/>
</dbReference>
<feature type="compositionally biased region" description="Basic residues" evidence="1">
    <location>
        <begin position="333"/>
        <end position="344"/>
    </location>
</feature>
<feature type="transmembrane region" description="Helical" evidence="2">
    <location>
        <begin position="207"/>
        <end position="229"/>
    </location>
</feature>
<keyword evidence="2" id="KW-0472">Membrane</keyword>
<protein>
    <submittedName>
        <fullName evidence="3">Uncharacterized protein</fullName>
    </submittedName>
</protein>
<feature type="region of interest" description="Disordered" evidence="1">
    <location>
        <begin position="142"/>
        <end position="164"/>
    </location>
</feature>
<keyword evidence="2" id="KW-1133">Transmembrane helix</keyword>
<feature type="transmembrane region" description="Helical" evidence="2">
    <location>
        <begin position="178"/>
        <end position="201"/>
    </location>
</feature>
<evidence type="ECO:0000313" key="3">
    <source>
        <dbReference type="EMBL" id="CAD8331219.1"/>
    </source>
</evidence>
<name>A0A6T6EE42_9STRA</name>
<feature type="compositionally biased region" description="Basic and acidic residues" evidence="1">
    <location>
        <begin position="355"/>
        <end position="368"/>
    </location>
</feature>
<organism evidence="3">
    <name type="scientific">Craspedostauros australis</name>
    <dbReference type="NCBI Taxonomy" id="1486917"/>
    <lineage>
        <taxon>Eukaryota</taxon>
        <taxon>Sar</taxon>
        <taxon>Stramenopiles</taxon>
        <taxon>Ochrophyta</taxon>
        <taxon>Bacillariophyta</taxon>
        <taxon>Bacillariophyceae</taxon>
        <taxon>Bacillariophycidae</taxon>
        <taxon>Naviculales</taxon>
        <taxon>Naviculaceae</taxon>
        <taxon>Craspedostauros</taxon>
    </lineage>
</organism>
<keyword evidence="2" id="KW-0812">Transmembrane</keyword>
<feature type="region of interest" description="Disordered" evidence="1">
    <location>
        <begin position="33"/>
        <end position="79"/>
    </location>
</feature>
<reference evidence="3" key="1">
    <citation type="submission" date="2021-01" db="EMBL/GenBank/DDBJ databases">
        <authorList>
            <person name="Corre E."/>
            <person name="Pelletier E."/>
            <person name="Niang G."/>
            <person name="Scheremetjew M."/>
            <person name="Finn R."/>
            <person name="Kale V."/>
            <person name="Holt S."/>
            <person name="Cochrane G."/>
            <person name="Meng A."/>
            <person name="Brown T."/>
            <person name="Cohen L."/>
        </authorList>
    </citation>
    <scope>NUCLEOTIDE SEQUENCE</scope>
    <source>
        <strain evidence="3">CCMP3328</strain>
    </source>
</reference>